<evidence type="ECO:0000256" key="1">
    <source>
        <dbReference type="SAM" id="MobiDB-lite"/>
    </source>
</evidence>
<protein>
    <submittedName>
        <fullName evidence="2">Uncharacterized protein</fullName>
    </submittedName>
</protein>
<sequence>MSESGRRFEPSQPLSVTEVASEETSDGRREWCFSVKGLDETVQAARFATRREAEKAHQRFKRAIELLGRPAA</sequence>
<evidence type="ECO:0000313" key="2">
    <source>
        <dbReference type="EMBL" id="MDA0162965.1"/>
    </source>
</evidence>
<evidence type="ECO:0000313" key="3">
    <source>
        <dbReference type="Proteomes" id="UP001149140"/>
    </source>
</evidence>
<organism evidence="2 3">
    <name type="scientific">Solirubrobacter ginsenosidimutans</name>
    <dbReference type="NCBI Taxonomy" id="490573"/>
    <lineage>
        <taxon>Bacteria</taxon>
        <taxon>Bacillati</taxon>
        <taxon>Actinomycetota</taxon>
        <taxon>Thermoleophilia</taxon>
        <taxon>Solirubrobacterales</taxon>
        <taxon>Solirubrobacteraceae</taxon>
        <taxon>Solirubrobacter</taxon>
    </lineage>
</organism>
<gene>
    <name evidence="2" type="ORF">OM076_22020</name>
</gene>
<dbReference type="AlphaFoldDB" id="A0A9X3MX68"/>
<feature type="region of interest" description="Disordered" evidence="1">
    <location>
        <begin position="1"/>
        <end position="26"/>
    </location>
</feature>
<accession>A0A9X3MX68</accession>
<keyword evidence="3" id="KW-1185">Reference proteome</keyword>
<name>A0A9X3MX68_9ACTN</name>
<dbReference type="RefSeq" id="WP_270042206.1">
    <property type="nucleotide sequence ID" value="NZ_JAPDOD010000022.1"/>
</dbReference>
<reference evidence="2" key="1">
    <citation type="submission" date="2022-10" db="EMBL/GenBank/DDBJ databases">
        <title>The WGS of Solirubrobacter ginsenosidimutans DSM 21036.</title>
        <authorList>
            <person name="Jiang Z."/>
        </authorList>
    </citation>
    <scope>NUCLEOTIDE SEQUENCE</scope>
    <source>
        <strain evidence="2">DSM 21036</strain>
    </source>
</reference>
<dbReference type="Proteomes" id="UP001149140">
    <property type="component" value="Unassembled WGS sequence"/>
</dbReference>
<comment type="caution">
    <text evidence="2">The sequence shown here is derived from an EMBL/GenBank/DDBJ whole genome shotgun (WGS) entry which is preliminary data.</text>
</comment>
<dbReference type="EMBL" id="JAPDOD010000022">
    <property type="protein sequence ID" value="MDA0162965.1"/>
    <property type="molecule type" value="Genomic_DNA"/>
</dbReference>
<proteinExistence type="predicted"/>